<evidence type="ECO:0000313" key="2">
    <source>
        <dbReference type="Proteomes" id="UP000233469"/>
    </source>
</evidence>
<dbReference type="VEuPathDB" id="FungiDB:FUN_019036"/>
<dbReference type="Proteomes" id="UP000233469">
    <property type="component" value="Unassembled WGS sequence"/>
</dbReference>
<accession>A0A2N1NYJ1</accession>
<dbReference type="VEuPathDB" id="FungiDB:RhiirFUN_015507"/>
<gene>
    <name evidence="1" type="ORF">RhiirC2_728342</name>
</gene>
<dbReference type="AlphaFoldDB" id="A0A2N1NYJ1"/>
<dbReference type="EMBL" id="LLXL01000062">
    <property type="protein sequence ID" value="PKK78946.1"/>
    <property type="molecule type" value="Genomic_DNA"/>
</dbReference>
<sequence length="121" mass="13254">MTSSNIIDNTDLPKIPERSLTTSNYTAITTMSPTQISSNGGSTTLSTLHQRCSDFIIEMEPFYYYHPSSSSTINNNNINKVNQNTTATSLMTTNSSLNSSNNLPHRSLINNLTNQVKSSSS</sequence>
<proteinExistence type="predicted"/>
<organism evidence="1 2">
    <name type="scientific">Rhizophagus irregularis</name>
    <dbReference type="NCBI Taxonomy" id="588596"/>
    <lineage>
        <taxon>Eukaryota</taxon>
        <taxon>Fungi</taxon>
        <taxon>Fungi incertae sedis</taxon>
        <taxon>Mucoromycota</taxon>
        <taxon>Glomeromycotina</taxon>
        <taxon>Glomeromycetes</taxon>
        <taxon>Glomerales</taxon>
        <taxon>Glomeraceae</taxon>
        <taxon>Rhizophagus</taxon>
    </lineage>
</organism>
<name>A0A2N1NYJ1_9GLOM</name>
<reference evidence="1 2" key="2">
    <citation type="submission" date="2017-10" db="EMBL/GenBank/DDBJ databases">
        <title>Extensive intraspecific genome diversity in a model arbuscular mycorrhizal fungus.</title>
        <authorList>
            <person name="Chen E.C.H."/>
            <person name="Morin E."/>
            <person name="Baudet D."/>
            <person name="Noel J."/>
            <person name="Ndikumana S."/>
            <person name="Charron P."/>
            <person name="St-Onge C."/>
            <person name="Giorgi J."/>
            <person name="Grigoriev I.V."/>
            <person name="Roux C."/>
            <person name="Martin F.M."/>
            <person name="Corradi N."/>
        </authorList>
    </citation>
    <scope>NUCLEOTIDE SEQUENCE [LARGE SCALE GENOMIC DNA]</scope>
    <source>
        <strain evidence="1 2">C2</strain>
    </source>
</reference>
<reference evidence="1 2" key="1">
    <citation type="submission" date="2016-04" db="EMBL/GenBank/DDBJ databases">
        <title>Genome analyses suggest a sexual origin of heterokaryosis in a supposedly ancient asexual fungus.</title>
        <authorList>
            <person name="Ropars J."/>
            <person name="Sedzielewska K."/>
            <person name="Noel J."/>
            <person name="Charron P."/>
            <person name="Farinelli L."/>
            <person name="Marton T."/>
            <person name="Kruger M."/>
            <person name="Pelin A."/>
            <person name="Brachmann A."/>
            <person name="Corradi N."/>
        </authorList>
    </citation>
    <scope>NUCLEOTIDE SEQUENCE [LARGE SCALE GENOMIC DNA]</scope>
    <source>
        <strain evidence="1 2">C2</strain>
    </source>
</reference>
<comment type="caution">
    <text evidence="1">The sequence shown here is derived from an EMBL/GenBank/DDBJ whole genome shotgun (WGS) entry which is preliminary data.</text>
</comment>
<feature type="non-terminal residue" evidence="1">
    <location>
        <position position="121"/>
    </location>
</feature>
<protein>
    <submittedName>
        <fullName evidence="1">Uncharacterized protein</fullName>
    </submittedName>
</protein>
<evidence type="ECO:0000313" key="1">
    <source>
        <dbReference type="EMBL" id="PKK78946.1"/>
    </source>
</evidence>